<keyword evidence="6 7" id="KW-0472">Membrane</keyword>
<evidence type="ECO:0000256" key="6">
    <source>
        <dbReference type="ARBA" id="ARBA00023136"/>
    </source>
</evidence>
<name>A0A0D8FR36_9ACTN</name>
<dbReference type="PATRIC" id="fig|1121877.4.peg.2851"/>
<dbReference type="eggNOG" id="COG3505">
    <property type="taxonomic scope" value="Bacteria"/>
</dbReference>
<dbReference type="InterPro" id="IPR003688">
    <property type="entry name" value="TraG/VirD4"/>
</dbReference>
<keyword evidence="5 7" id="KW-1133">Transmembrane helix</keyword>
<keyword evidence="9" id="KW-1185">Reference proteome</keyword>
<sequence length="592" mass="62157">MPSPSRGNQSDADLGLIVIVGVMLVLGTLYLGGLASAAVSGHGVPRSPLGALAAFAHPGDPSMAWDAPVGDPVIYWSTQLLLLTVLGSLIYGGWRVFKPAPSRPQQASADPTQLEGMAERKHVVVVAGPRTLLAQAKVLRPSIDKPGPHDLGFFLGTSRGVECWMGVRDSLVILGPPGSGKGLNLIIPSILDAPGAVITTSTRPDNLTVTLAARASEGRPVGVFDPQGLAIGAPSSLRWSPIRGCERPQTAMVRAAALCADAGRGVTEANFWQQQTQTAIRCMLHAAAVAKLPPAVLYEWSLSAAAAKDAVAILSINPNATPTWDRALDAIVSADHRQRDSVWSMVGNALAPLADPQVLAAVSPVEGEDFDPVDFLKRRGTLYLLGTATGTSATAGLVSALVEDVVEVARRMAAAAPGARLDPPLCLILDEAANYPLPSLGSLMSEGGGTGIPTMVVLQSLAQARDRWGTETAEAIWDSATAKIVMGGSSNASDLADISRLLGEREVQEVSQSYQAGSKSVSTSIRRVNVLDPATIRTLKFGHGLLLFRASQPIIMTLRPWISRRDADSLRNDQARIEALVRQGAMEVLGDA</sequence>
<evidence type="ECO:0000256" key="2">
    <source>
        <dbReference type="ARBA" id="ARBA00008806"/>
    </source>
</evidence>
<dbReference type="PANTHER" id="PTHR37937">
    <property type="entry name" value="CONJUGATIVE TRANSFER: DNA TRANSPORT"/>
    <property type="match status" value="1"/>
</dbReference>
<dbReference type="CDD" id="cd01127">
    <property type="entry name" value="TrwB_TraG_TraD_VirD4"/>
    <property type="match status" value="1"/>
</dbReference>
<protein>
    <submittedName>
        <fullName evidence="8">Type IV secretory system conjugative DNA transfer</fullName>
    </submittedName>
</protein>
<dbReference type="PANTHER" id="PTHR37937:SF1">
    <property type="entry name" value="CONJUGATIVE TRANSFER: DNA TRANSPORT"/>
    <property type="match status" value="1"/>
</dbReference>
<dbReference type="OrthoDB" id="226701at2"/>
<keyword evidence="4 7" id="KW-0812">Transmembrane</keyword>
<evidence type="ECO:0000256" key="1">
    <source>
        <dbReference type="ARBA" id="ARBA00004651"/>
    </source>
</evidence>
<feature type="transmembrane region" description="Helical" evidence="7">
    <location>
        <begin position="73"/>
        <end position="94"/>
    </location>
</feature>
<evidence type="ECO:0000256" key="5">
    <source>
        <dbReference type="ARBA" id="ARBA00022989"/>
    </source>
</evidence>
<dbReference type="EMBL" id="JXUW01000031">
    <property type="protein sequence ID" value="KJE75715.1"/>
    <property type="molecule type" value="Genomic_DNA"/>
</dbReference>
<comment type="similarity">
    <text evidence="2">Belongs to the VirD4/TraG family.</text>
</comment>
<accession>A0A0D8FR36</accession>
<reference evidence="8 9" key="1">
    <citation type="submission" date="2015-01" db="EMBL/GenBank/DDBJ databases">
        <title>Draft genome of the acidophilic iron oxidizer Ferrimicrobium acidiphilum strain T23.</title>
        <authorList>
            <person name="Poehlein A."/>
            <person name="Eisen S."/>
            <person name="Schloemann M."/>
            <person name="Johnson B.D."/>
            <person name="Daniel R."/>
            <person name="Muehling M."/>
        </authorList>
    </citation>
    <scope>NUCLEOTIDE SEQUENCE [LARGE SCALE GENOMIC DNA]</scope>
    <source>
        <strain evidence="8 9">T23</strain>
    </source>
</reference>
<evidence type="ECO:0000256" key="4">
    <source>
        <dbReference type="ARBA" id="ARBA00022692"/>
    </source>
</evidence>
<dbReference type="Gene3D" id="3.40.50.300">
    <property type="entry name" value="P-loop containing nucleotide triphosphate hydrolases"/>
    <property type="match status" value="1"/>
</dbReference>
<dbReference type="InterPro" id="IPR027417">
    <property type="entry name" value="P-loop_NTPase"/>
</dbReference>
<keyword evidence="3" id="KW-1003">Cell membrane</keyword>
<organism evidence="8 9">
    <name type="scientific">Ferrimicrobium acidiphilum DSM 19497</name>
    <dbReference type="NCBI Taxonomy" id="1121877"/>
    <lineage>
        <taxon>Bacteria</taxon>
        <taxon>Bacillati</taxon>
        <taxon>Actinomycetota</taxon>
        <taxon>Acidimicrobiia</taxon>
        <taxon>Acidimicrobiales</taxon>
        <taxon>Acidimicrobiaceae</taxon>
        <taxon>Ferrimicrobium</taxon>
    </lineage>
</organism>
<evidence type="ECO:0000313" key="8">
    <source>
        <dbReference type="EMBL" id="KJE75715.1"/>
    </source>
</evidence>
<dbReference type="GeneID" id="78373576"/>
<dbReference type="RefSeq" id="WP_035390772.1">
    <property type="nucleotide sequence ID" value="NZ_JQKF01000030.1"/>
</dbReference>
<proteinExistence type="inferred from homology"/>
<dbReference type="STRING" id="1121877.FEAC_25570"/>
<comment type="subcellular location">
    <subcellularLocation>
        <location evidence="1">Cell membrane</location>
        <topology evidence="1">Multi-pass membrane protein</topology>
    </subcellularLocation>
</comment>
<dbReference type="GO" id="GO:0005886">
    <property type="term" value="C:plasma membrane"/>
    <property type="evidence" value="ECO:0007669"/>
    <property type="project" value="UniProtKB-SubCell"/>
</dbReference>
<comment type="caution">
    <text evidence="8">The sequence shown here is derived from an EMBL/GenBank/DDBJ whole genome shotgun (WGS) entry which is preliminary data.</text>
</comment>
<evidence type="ECO:0000256" key="3">
    <source>
        <dbReference type="ARBA" id="ARBA00022475"/>
    </source>
</evidence>
<dbReference type="Proteomes" id="UP000032336">
    <property type="component" value="Unassembled WGS sequence"/>
</dbReference>
<dbReference type="SUPFAM" id="SSF52540">
    <property type="entry name" value="P-loop containing nucleoside triphosphate hydrolases"/>
    <property type="match status" value="1"/>
</dbReference>
<feature type="transmembrane region" description="Helical" evidence="7">
    <location>
        <begin position="12"/>
        <end position="39"/>
    </location>
</feature>
<dbReference type="InterPro" id="IPR051539">
    <property type="entry name" value="T4SS-coupling_protein"/>
</dbReference>
<evidence type="ECO:0000313" key="9">
    <source>
        <dbReference type="Proteomes" id="UP000032336"/>
    </source>
</evidence>
<evidence type="ECO:0000256" key="7">
    <source>
        <dbReference type="SAM" id="Phobius"/>
    </source>
</evidence>
<dbReference type="AlphaFoldDB" id="A0A0D8FR36"/>
<gene>
    <name evidence="8" type="ORF">FEAC_25570</name>
</gene>
<dbReference type="Pfam" id="PF02534">
    <property type="entry name" value="T4SS-DNA_transf"/>
    <property type="match status" value="1"/>
</dbReference>